<dbReference type="PANTHER" id="PTHR30582:SF2">
    <property type="entry name" value="L,D-TRANSPEPTIDASE YCIB-RELATED"/>
    <property type="match status" value="1"/>
</dbReference>
<comment type="pathway">
    <text evidence="1 6">Cell wall biogenesis; peptidoglycan biosynthesis.</text>
</comment>
<keyword evidence="2" id="KW-0808">Transferase</keyword>
<keyword evidence="5 6" id="KW-0961">Cell wall biogenesis/degradation</keyword>
<dbReference type="InterPro" id="IPR005490">
    <property type="entry name" value="LD_TPept_cat_dom"/>
</dbReference>
<dbReference type="Pfam" id="PF03734">
    <property type="entry name" value="YkuD"/>
    <property type="match status" value="1"/>
</dbReference>
<evidence type="ECO:0000256" key="1">
    <source>
        <dbReference type="ARBA" id="ARBA00004752"/>
    </source>
</evidence>
<gene>
    <name evidence="9" type="ORF">UW78_C0006G0114</name>
</gene>
<keyword evidence="4 6" id="KW-0573">Peptidoglycan synthesis</keyword>
<dbReference type="GO" id="GO:0071555">
    <property type="term" value="P:cell wall organization"/>
    <property type="evidence" value="ECO:0007669"/>
    <property type="project" value="UniProtKB-UniRule"/>
</dbReference>
<feature type="active site" description="Proton donor/acceptor" evidence="6">
    <location>
        <position position="290"/>
    </location>
</feature>
<evidence type="ECO:0000256" key="4">
    <source>
        <dbReference type="ARBA" id="ARBA00022984"/>
    </source>
</evidence>
<dbReference type="GO" id="GO:0071972">
    <property type="term" value="F:peptidoglycan L,D-transpeptidase activity"/>
    <property type="evidence" value="ECO:0007669"/>
    <property type="project" value="TreeGrafter"/>
</dbReference>
<evidence type="ECO:0000313" key="10">
    <source>
        <dbReference type="Proteomes" id="UP000034595"/>
    </source>
</evidence>
<evidence type="ECO:0000256" key="3">
    <source>
        <dbReference type="ARBA" id="ARBA00022960"/>
    </source>
</evidence>
<evidence type="ECO:0000259" key="8">
    <source>
        <dbReference type="PROSITE" id="PS52029"/>
    </source>
</evidence>
<dbReference type="InterPro" id="IPR050979">
    <property type="entry name" value="LD-transpeptidase"/>
</dbReference>
<sequence>MKIYKENKILIAIVVVLTLIFFILLGILLFIPRPNSYGPQVASIIPIEQKITGATLTPVVKYIKKIPPPTPTEAELFHYVEIVDSCGPFYDGTCVNMRSGPGLNYSVVARLRNGTVLKVGEAIENNDQYWYRVILDEWIRYPERVTSDWYVSANYTQSFFNEGTKDLIKKSTGTTNKYILIDLSEQTLYAYEGSDIYMKEPISAGLDESPTPIGTFTIFRKTPSRYMQGPLEIPSLTTETSTDTEALTSTSTAMSISTSTENTVSPNVKSWDLPGVPWNLYFTVTGSIIHGAYWHNFFGGPASNGCVNMRPEKAKILYYWADLGTQVIIQD</sequence>
<evidence type="ECO:0000256" key="6">
    <source>
        <dbReference type="PROSITE-ProRule" id="PRU01373"/>
    </source>
</evidence>
<comment type="caution">
    <text evidence="9">The sequence shown here is derived from an EMBL/GenBank/DDBJ whole genome shotgun (WGS) entry which is preliminary data.</text>
</comment>
<feature type="transmembrane region" description="Helical" evidence="7">
    <location>
        <begin position="9"/>
        <end position="31"/>
    </location>
</feature>
<proteinExistence type="predicted"/>
<keyword evidence="7" id="KW-0812">Transmembrane</keyword>
<dbReference type="Gene3D" id="2.30.30.40">
    <property type="entry name" value="SH3 Domains"/>
    <property type="match status" value="1"/>
</dbReference>
<evidence type="ECO:0000313" key="9">
    <source>
        <dbReference type="EMBL" id="KKT81749.1"/>
    </source>
</evidence>
<feature type="domain" description="L,D-TPase catalytic" evidence="8">
    <location>
        <begin position="177"/>
        <end position="330"/>
    </location>
</feature>
<feature type="active site" description="Nucleophile" evidence="6">
    <location>
        <position position="306"/>
    </location>
</feature>
<keyword evidence="7" id="KW-0472">Membrane</keyword>
<protein>
    <recommendedName>
        <fullName evidence="8">L,D-TPase catalytic domain-containing protein</fullName>
    </recommendedName>
</protein>
<dbReference type="SUPFAM" id="SSF141523">
    <property type="entry name" value="L,D-transpeptidase catalytic domain-like"/>
    <property type="match status" value="1"/>
</dbReference>
<keyword evidence="3 6" id="KW-0133">Cell shape</keyword>
<dbReference type="AlphaFoldDB" id="A0A0G1NC34"/>
<dbReference type="InterPro" id="IPR003646">
    <property type="entry name" value="SH3-like_bac-type"/>
</dbReference>
<organism evidence="9 10">
    <name type="scientific">Candidatus Azambacteria bacterium GW2011_GWA1_44_9</name>
    <dbReference type="NCBI Taxonomy" id="1618610"/>
    <lineage>
        <taxon>Bacteria</taxon>
        <taxon>Candidatus Azamiibacteriota</taxon>
    </lineage>
</organism>
<evidence type="ECO:0000256" key="5">
    <source>
        <dbReference type="ARBA" id="ARBA00023316"/>
    </source>
</evidence>
<dbReference type="GO" id="GO:0016740">
    <property type="term" value="F:transferase activity"/>
    <property type="evidence" value="ECO:0007669"/>
    <property type="project" value="UniProtKB-KW"/>
</dbReference>
<dbReference type="Gene3D" id="2.40.440.10">
    <property type="entry name" value="L,D-transpeptidase catalytic domain-like"/>
    <property type="match status" value="1"/>
</dbReference>
<dbReference type="EMBL" id="LCJQ01000006">
    <property type="protein sequence ID" value="KKT81749.1"/>
    <property type="molecule type" value="Genomic_DNA"/>
</dbReference>
<evidence type="ECO:0000256" key="2">
    <source>
        <dbReference type="ARBA" id="ARBA00022679"/>
    </source>
</evidence>
<dbReference type="PROSITE" id="PS52029">
    <property type="entry name" value="LD_TPASE"/>
    <property type="match status" value="1"/>
</dbReference>
<evidence type="ECO:0000256" key="7">
    <source>
        <dbReference type="SAM" id="Phobius"/>
    </source>
</evidence>
<dbReference type="GO" id="GO:0005576">
    <property type="term" value="C:extracellular region"/>
    <property type="evidence" value="ECO:0007669"/>
    <property type="project" value="TreeGrafter"/>
</dbReference>
<dbReference type="UniPathway" id="UPA00219"/>
<reference evidence="9 10" key="1">
    <citation type="journal article" date="2015" name="Nature">
        <title>rRNA introns, odd ribosomes, and small enigmatic genomes across a large radiation of phyla.</title>
        <authorList>
            <person name="Brown C.T."/>
            <person name="Hug L.A."/>
            <person name="Thomas B.C."/>
            <person name="Sharon I."/>
            <person name="Castelle C.J."/>
            <person name="Singh A."/>
            <person name="Wilkins M.J."/>
            <person name="Williams K.H."/>
            <person name="Banfield J.F."/>
        </authorList>
    </citation>
    <scope>NUCLEOTIDE SEQUENCE [LARGE SCALE GENOMIC DNA]</scope>
</reference>
<name>A0A0G1NC34_9BACT</name>
<dbReference type="GO" id="GO:0018104">
    <property type="term" value="P:peptidoglycan-protein cross-linking"/>
    <property type="evidence" value="ECO:0007669"/>
    <property type="project" value="TreeGrafter"/>
</dbReference>
<accession>A0A0G1NC34</accession>
<dbReference type="CDD" id="cd16913">
    <property type="entry name" value="YkuD_like"/>
    <property type="match status" value="1"/>
</dbReference>
<dbReference type="Pfam" id="PF08239">
    <property type="entry name" value="SH3_3"/>
    <property type="match status" value="1"/>
</dbReference>
<dbReference type="PANTHER" id="PTHR30582">
    <property type="entry name" value="L,D-TRANSPEPTIDASE"/>
    <property type="match status" value="1"/>
</dbReference>
<dbReference type="Proteomes" id="UP000034595">
    <property type="component" value="Unassembled WGS sequence"/>
</dbReference>
<dbReference type="GO" id="GO:0008360">
    <property type="term" value="P:regulation of cell shape"/>
    <property type="evidence" value="ECO:0007669"/>
    <property type="project" value="UniProtKB-UniRule"/>
</dbReference>
<keyword evidence="7" id="KW-1133">Transmembrane helix</keyword>
<dbReference type="InterPro" id="IPR038063">
    <property type="entry name" value="Transpep_catalytic_dom"/>
</dbReference>